<sequence length="193" mass="20922">MRPVALRTRRLVLDEPMPYDAEAVTRYCQDPLFEQYLTTPWPYRRADADAFLGVHVPESWATGAELTWALRLAHGSRLLGVISVRSGEHEIGYWIGAEHRGAGFMSEAAIAVAEWALGGGIRHATSLRWRAVAGNVASAKVARAAGFLRVHAEDATVPTRDGRGTLPAWHAVRTAPADPAAFASWADILGEAA</sequence>
<dbReference type="InterPro" id="IPR051531">
    <property type="entry name" value="N-acetyltransferase"/>
</dbReference>
<dbReference type="InterPro" id="IPR016181">
    <property type="entry name" value="Acyl_CoA_acyltransferase"/>
</dbReference>
<dbReference type="PROSITE" id="PS51186">
    <property type="entry name" value="GNAT"/>
    <property type="match status" value="1"/>
</dbReference>
<dbReference type="EMBL" id="VSSB01000001">
    <property type="protein sequence ID" value="TYL52567.1"/>
    <property type="molecule type" value="Genomic_DNA"/>
</dbReference>
<dbReference type="AlphaFoldDB" id="A0A5S4V0D2"/>
<keyword evidence="2" id="KW-0808">Transferase</keyword>
<dbReference type="RefSeq" id="WP_148732030.1">
    <property type="nucleotide sequence ID" value="NZ_VSSB01000001.1"/>
</dbReference>
<evidence type="ECO:0000313" key="2">
    <source>
        <dbReference type="EMBL" id="TYL52567.1"/>
    </source>
</evidence>
<reference evidence="2 3" key="1">
    <citation type="submission" date="2019-08" db="EMBL/GenBank/DDBJ databases">
        <authorList>
            <person name="Hu J."/>
        </authorList>
    </citation>
    <scope>NUCLEOTIDE SEQUENCE [LARGE SCALE GENOMIC DNA]</scope>
    <source>
        <strain evidence="2 3">NEAU-184</strain>
    </source>
</reference>
<dbReference type="GO" id="GO:0016747">
    <property type="term" value="F:acyltransferase activity, transferring groups other than amino-acyl groups"/>
    <property type="evidence" value="ECO:0007669"/>
    <property type="project" value="InterPro"/>
</dbReference>
<dbReference type="Pfam" id="PF13302">
    <property type="entry name" value="Acetyltransf_3"/>
    <property type="match status" value="1"/>
</dbReference>
<dbReference type="Gene3D" id="3.40.630.30">
    <property type="match status" value="1"/>
</dbReference>
<accession>A0A5S4V0D2</accession>
<protein>
    <submittedName>
        <fullName evidence="2">GNAT family N-acetyltransferase</fullName>
    </submittedName>
</protein>
<name>A0A5S4V0D2_9MICO</name>
<dbReference type="Proteomes" id="UP000325243">
    <property type="component" value="Unassembled WGS sequence"/>
</dbReference>
<comment type="caution">
    <text evidence="2">The sequence shown here is derived from an EMBL/GenBank/DDBJ whole genome shotgun (WGS) entry which is preliminary data.</text>
</comment>
<evidence type="ECO:0000259" key="1">
    <source>
        <dbReference type="PROSITE" id="PS51186"/>
    </source>
</evidence>
<dbReference type="InterPro" id="IPR000182">
    <property type="entry name" value="GNAT_dom"/>
</dbReference>
<dbReference type="PANTHER" id="PTHR43792">
    <property type="entry name" value="GNAT FAMILY, PUTATIVE (AFU_ORTHOLOGUE AFUA_3G00765)-RELATED-RELATED"/>
    <property type="match status" value="1"/>
</dbReference>
<proteinExistence type="predicted"/>
<evidence type="ECO:0000313" key="3">
    <source>
        <dbReference type="Proteomes" id="UP000325243"/>
    </source>
</evidence>
<organism evidence="2 3">
    <name type="scientific">Agromyces mariniharenae</name>
    <dbReference type="NCBI Taxonomy" id="2604423"/>
    <lineage>
        <taxon>Bacteria</taxon>
        <taxon>Bacillati</taxon>
        <taxon>Actinomycetota</taxon>
        <taxon>Actinomycetes</taxon>
        <taxon>Micrococcales</taxon>
        <taxon>Microbacteriaceae</taxon>
        <taxon>Agromyces</taxon>
    </lineage>
</organism>
<dbReference type="SUPFAM" id="SSF55729">
    <property type="entry name" value="Acyl-CoA N-acyltransferases (Nat)"/>
    <property type="match status" value="1"/>
</dbReference>
<feature type="domain" description="N-acetyltransferase" evidence="1">
    <location>
        <begin position="11"/>
        <end position="176"/>
    </location>
</feature>
<gene>
    <name evidence="2" type="ORF">FYC51_02070</name>
</gene>
<keyword evidence="3" id="KW-1185">Reference proteome</keyword>